<proteinExistence type="predicted"/>
<dbReference type="Gene3D" id="3.30.465.10">
    <property type="match status" value="1"/>
</dbReference>
<dbReference type="InterPro" id="IPR036318">
    <property type="entry name" value="FAD-bd_PCMH-like_sf"/>
</dbReference>
<comment type="caution">
    <text evidence="5">The sequence shown here is derived from an EMBL/GenBank/DDBJ whole genome shotgun (WGS) entry which is preliminary data.</text>
</comment>
<dbReference type="SUPFAM" id="SSF56176">
    <property type="entry name" value="FAD-binding/transporter-associated domain-like"/>
    <property type="match status" value="1"/>
</dbReference>
<name>A0ABP8GDK0_9BURK</name>
<feature type="domain" description="FAD-binding PCMH-type" evidence="4">
    <location>
        <begin position="1"/>
        <end position="177"/>
    </location>
</feature>
<gene>
    <name evidence="5" type="ORF">GCM10023144_02260</name>
</gene>
<organism evidence="5 6">
    <name type="scientific">Pigmentiphaga soli</name>
    <dbReference type="NCBI Taxonomy" id="1007095"/>
    <lineage>
        <taxon>Bacteria</taxon>
        <taxon>Pseudomonadati</taxon>
        <taxon>Pseudomonadota</taxon>
        <taxon>Betaproteobacteria</taxon>
        <taxon>Burkholderiales</taxon>
        <taxon>Alcaligenaceae</taxon>
        <taxon>Pigmentiphaga</taxon>
    </lineage>
</organism>
<keyword evidence="2" id="KW-0274">FAD</keyword>
<dbReference type="PROSITE" id="PS51387">
    <property type="entry name" value="FAD_PCMH"/>
    <property type="match status" value="1"/>
</dbReference>
<dbReference type="PANTHER" id="PTHR42659:SF2">
    <property type="entry name" value="XANTHINE DEHYDROGENASE SUBUNIT C-RELATED"/>
    <property type="match status" value="1"/>
</dbReference>
<evidence type="ECO:0000256" key="1">
    <source>
        <dbReference type="ARBA" id="ARBA00022630"/>
    </source>
</evidence>
<sequence>MKSTAFAYRRAQSLAQAAELAGGAFEAPKFMAGGQSLMPMMNLRLAMVDAMIDISRLPELRRCCPDGDGLFIGAGVTHAMIEDGRVEDPARGYLRHVAGGIAYRSVRNRGTVGGSLAHADPAADWPTALRALDAVAVIRGAGGERRAPLAEFQLGLMETSLQPGEILLGVVLPVLSAQARWSYRKFCRKSGEFAHSIAAVVLDPARGMANAVLGAASDRPQRLQHTSAALAAAAGGATATAGAGTIGAALTDAIERDLAAILGPEPDPYDQHLHRTLVRRAAEEACQP</sequence>
<evidence type="ECO:0000259" key="4">
    <source>
        <dbReference type="PROSITE" id="PS51387"/>
    </source>
</evidence>
<keyword evidence="3" id="KW-0560">Oxidoreductase</keyword>
<dbReference type="InterPro" id="IPR002346">
    <property type="entry name" value="Mopterin_DH_FAD-bd"/>
</dbReference>
<dbReference type="InterPro" id="IPR051312">
    <property type="entry name" value="Diverse_Substr_Oxidored"/>
</dbReference>
<keyword evidence="1" id="KW-0285">Flavoprotein</keyword>
<evidence type="ECO:0000256" key="3">
    <source>
        <dbReference type="ARBA" id="ARBA00023002"/>
    </source>
</evidence>
<evidence type="ECO:0000256" key="2">
    <source>
        <dbReference type="ARBA" id="ARBA00022827"/>
    </source>
</evidence>
<evidence type="ECO:0000313" key="5">
    <source>
        <dbReference type="EMBL" id="GAA4322355.1"/>
    </source>
</evidence>
<dbReference type="SUPFAM" id="SSF55447">
    <property type="entry name" value="CO dehydrogenase flavoprotein C-terminal domain-like"/>
    <property type="match status" value="1"/>
</dbReference>
<dbReference type="Gene3D" id="3.30.390.50">
    <property type="entry name" value="CO dehydrogenase flavoprotein, C-terminal domain"/>
    <property type="match status" value="1"/>
</dbReference>
<dbReference type="EMBL" id="BAABFO010000001">
    <property type="protein sequence ID" value="GAA4322355.1"/>
    <property type="molecule type" value="Genomic_DNA"/>
</dbReference>
<accession>A0ABP8GDK0</accession>
<dbReference type="Proteomes" id="UP001501671">
    <property type="component" value="Unassembled WGS sequence"/>
</dbReference>
<dbReference type="PANTHER" id="PTHR42659">
    <property type="entry name" value="XANTHINE DEHYDROGENASE SUBUNIT C-RELATED"/>
    <property type="match status" value="1"/>
</dbReference>
<dbReference type="InterPro" id="IPR036683">
    <property type="entry name" value="CO_DH_flav_C_dom_sf"/>
</dbReference>
<protein>
    <submittedName>
        <fullName evidence="5">FAD binding domain-containing protein</fullName>
    </submittedName>
</protein>
<dbReference type="Gene3D" id="3.30.43.10">
    <property type="entry name" value="Uridine Diphospho-n-acetylenolpyruvylglucosamine Reductase, domain 2"/>
    <property type="match status" value="1"/>
</dbReference>
<dbReference type="InterPro" id="IPR016169">
    <property type="entry name" value="FAD-bd_PCMH_sub2"/>
</dbReference>
<dbReference type="InterPro" id="IPR016167">
    <property type="entry name" value="FAD-bd_PCMH_sub1"/>
</dbReference>
<evidence type="ECO:0000313" key="6">
    <source>
        <dbReference type="Proteomes" id="UP001501671"/>
    </source>
</evidence>
<dbReference type="InterPro" id="IPR016166">
    <property type="entry name" value="FAD-bd_PCMH"/>
</dbReference>
<reference evidence="6" key="1">
    <citation type="journal article" date="2019" name="Int. J. Syst. Evol. Microbiol.">
        <title>The Global Catalogue of Microorganisms (GCM) 10K type strain sequencing project: providing services to taxonomists for standard genome sequencing and annotation.</title>
        <authorList>
            <consortium name="The Broad Institute Genomics Platform"/>
            <consortium name="The Broad Institute Genome Sequencing Center for Infectious Disease"/>
            <person name="Wu L."/>
            <person name="Ma J."/>
        </authorList>
    </citation>
    <scope>NUCLEOTIDE SEQUENCE [LARGE SCALE GENOMIC DNA]</scope>
    <source>
        <strain evidence="6">JCM 17666</strain>
    </source>
</reference>
<dbReference type="Pfam" id="PF00941">
    <property type="entry name" value="FAD_binding_5"/>
    <property type="match status" value="1"/>
</dbReference>
<dbReference type="RefSeq" id="WP_345245457.1">
    <property type="nucleotide sequence ID" value="NZ_BAABFO010000001.1"/>
</dbReference>
<keyword evidence="6" id="KW-1185">Reference proteome</keyword>